<keyword evidence="1" id="KW-1133">Transmembrane helix</keyword>
<keyword evidence="1" id="KW-0812">Transmembrane</keyword>
<reference evidence="2" key="1">
    <citation type="submission" date="2016-03" db="EMBL/GenBank/DDBJ databases">
        <authorList>
            <person name="Ploux O."/>
        </authorList>
    </citation>
    <scope>NUCLEOTIDE SEQUENCE</scope>
    <source>
        <strain evidence="2">UC10</strain>
    </source>
</reference>
<accession>A0A1Y5NWJ5</accession>
<dbReference type="EMBL" id="FLQS01000001">
    <property type="protein sequence ID" value="SBS70796.1"/>
    <property type="molecule type" value="Genomic_DNA"/>
</dbReference>
<protein>
    <submittedName>
        <fullName evidence="2">Uncharacterized protein</fullName>
    </submittedName>
</protein>
<proteinExistence type="predicted"/>
<evidence type="ECO:0000313" key="2">
    <source>
        <dbReference type="EMBL" id="SBS70796.1"/>
    </source>
</evidence>
<gene>
    <name evidence="2" type="ORF">MHPYR_10322</name>
</gene>
<feature type="transmembrane region" description="Helical" evidence="1">
    <location>
        <begin position="6"/>
        <end position="29"/>
    </location>
</feature>
<keyword evidence="1" id="KW-0472">Membrane</keyword>
<dbReference type="AlphaFoldDB" id="A0A1Y5NWJ5"/>
<name>A0A1Y5NWJ5_9MYCO</name>
<organism evidence="2">
    <name type="scientific">uncultured Mycobacterium sp</name>
    <dbReference type="NCBI Taxonomy" id="171292"/>
    <lineage>
        <taxon>Bacteria</taxon>
        <taxon>Bacillati</taxon>
        <taxon>Actinomycetota</taxon>
        <taxon>Actinomycetes</taxon>
        <taxon>Mycobacteriales</taxon>
        <taxon>Mycobacteriaceae</taxon>
        <taxon>Mycobacterium</taxon>
        <taxon>environmental samples</taxon>
    </lineage>
</organism>
<sequence length="154" mass="16265">MNIAIQVILLVVGIAVALALIALPIVLIYRSKYRAGADQLNAELAAETVIRPLEKGNYRGATAPGYPGVKNSGRIALTRRRLVFLTLTGTTISVPLDTITGLRLAKVFKGSVAGGWTHLVIRTAAGEIGFYVPDTGAWLQSLGEVTGLTPDPVT</sequence>
<evidence type="ECO:0000256" key="1">
    <source>
        <dbReference type="SAM" id="Phobius"/>
    </source>
</evidence>